<reference evidence="9" key="1">
    <citation type="submission" date="2021-01" db="EMBL/GenBank/DDBJ databases">
        <title>Description of Breznakiella homolactica.</title>
        <authorList>
            <person name="Song Y."/>
            <person name="Brune A."/>
        </authorList>
    </citation>
    <scope>NUCLEOTIDE SEQUENCE</scope>
    <source>
        <strain evidence="9">RmG30</strain>
    </source>
</reference>
<gene>
    <name evidence="9" type="ORF">JFL75_08980</name>
</gene>
<feature type="transmembrane region" description="Helical" evidence="7">
    <location>
        <begin position="20"/>
        <end position="40"/>
    </location>
</feature>
<feature type="transmembrane region" description="Helical" evidence="7">
    <location>
        <begin position="115"/>
        <end position="140"/>
    </location>
</feature>
<keyword evidence="3" id="KW-1003">Cell membrane</keyword>
<evidence type="ECO:0000256" key="5">
    <source>
        <dbReference type="ARBA" id="ARBA00022989"/>
    </source>
</evidence>
<dbReference type="KEGG" id="bhc:JFL75_08980"/>
<feature type="transmembrane region" description="Helical" evidence="7">
    <location>
        <begin position="152"/>
        <end position="170"/>
    </location>
</feature>
<keyword evidence="6 7" id="KW-0472">Membrane</keyword>
<dbReference type="PANTHER" id="PTHR43744:SF2">
    <property type="entry name" value="ARABINOOLIGOSACCHARIDES TRANSPORT SYSTEM PERMEASE PROTEIN ARAQ"/>
    <property type="match status" value="1"/>
</dbReference>
<evidence type="ECO:0000256" key="2">
    <source>
        <dbReference type="ARBA" id="ARBA00022448"/>
    </source>
</evidence>
<evidence type="ECO:0000256" key="3">
    <source>
        <dbReference type="ARBA" id="ARBA00022475"/>
    </source>
</evidence>
<dbReference type="EMBL" id="CP067089">
    <property type="protein sequence ID" value="QQO11032.1"/>
    <property type="molecule type" value="Genomic_DNA"/>
</dbReference>
<sequence length="286" mass="31763">MSRTRTSSPKDRIGLPVKILLYFFLVFIAVVTLIPFYWMAANSLKAAGDFYAPVTSLFPERPIIENYTKLLGTTNFGRWLFNSLFVSIASLILGLGICSMAGFAFSVYKFKGKKLLFWTVLSSVAIPEIVTIIPVFSFMVNLKMIDTYSSLVLPYSVSMFGIFLMKQYIGSSLQRDLLEAARIDGIGEFGIFFRIVLPLIKPGLGVLGISLWLTSWSGYFWPLIMLKSREMMTVPLGLATLYADPWNLEYGMLMAGSLISTIPIIVIFLAAQEQFISGLTAGAVKG</sequence>
<evidence type="ECO:0000256" key="4">
    <source>
        <dbReference type="ARBA" id="ARBA00022692"/>
    </source>
</evidence>
<proteinExistence type="inferred from homology"/>
<accession>A0A7T7XRC9</accession>
<organism evidence="9 10">
    <name type="scientific">Breznakiella homolactica</name>
    <dbReference type="NCBI Taxonomy" id="2798577"/>
    <lineage>
        <taxon>Bacteria</taxon>
        <taxon>Pseudomonadati</taxon>
        <taxon>Spirochaetota</taxon>
        <taxon>Spirochaetia</taxon>
        <taxon>Spirochaetales</taxon>
        <taxon>Breznakiellaceae</taxon>
        <taxon>Breznakiella</taxon>
    </lineage>
</organism>
<dbReference type="InterPro" id="IPR000515">
    <property type="entry name" value="MetI-like"/>
</dbReference>
<dbReference type="Pfam" id="PF00528">
    <property type="entry name" value="BPD_transp_1"/>
    <property type="match status" value="1"/>
</dbReference>
<evidence type="ECO:0000313" key="10">
    <source>
        <dbReference type="Proteomes" id="UP000595917"/>
    </source>
</evidence>
<comment type="similarity">
    <text evidence="7">Belongs to the binding-protein-dependent transport system permease family.</text>
</comment>
<keyword evidence="10" id="KW-1185">Reference proteome</keyword>
<dbReference type="Gene3D" id="1.10.3720.10">
    <property type="entry name" value="MetI-like"/>
    <property type="match status" value="1"/>
</dbReference>
<evidence type="ECO:0000256" key="7">
    <source>
        <dbReference type="RuleBase" id="RU363032"/>
    </source>
</evidence>
<feature type="transmembrane region" description="Helical" evidence="7">
    <location>
        <begin position="191"/>
        <end position="213"/>
    </location>
</feature>
<dbReference type="InterPro" id="IPR035906">
    <property type="entry name" value="MetI-like_sf"/>
</dbReference>
<dbReference type="Proteomes" id="UP000595917">
    <property type="component" value="Chromosome"/>
</dbReference>
<evidence type="ECO:0000256" key="1">
    <source>
        <dbReference type="ARBA" id="ARBA00004651"/>
    </source>
</evidence>
<feature type="domain" description="ABC transmembrane type-1" evidence="8">
    <location>
        <begin position="80"/>
        <end position="271"/>
    </location>
</feature>
<dbReference type="PANTHER" id="PTHR43744">
    <property type="entry name" value="ABC TRANSPORTER PERMEASE PROTEIN MG189-RELATED-RELATED"/>
    <property type="match status" value="1"/>
</dbReference>
<keyword evidence="4 7" id="KW-0812">Transmembrane</keyword>
<comment type="subcellular location">
    <subcellularLocation>
        <location evidence="1 7">Cell membrane</location>
        <topology evidence="1 7">Multi-pass membrane protein</topology>
    </subcellularLocation>
</comment>
<feature type="transmembrane region" description="Helical" evidence="7">
    <location>
        <begin position="250"/>
        <end position="271"/>
    </location>
</feature>
<dbReference type="AlphaFoldDB" id="A0A7T7XRC9"/>
<dbReference type="PROSITE" id="PS50928">
    <property type="entry name" value="ABC_TM1"/>
    <property type="match status" value="1"/>
</dbReference>
<name>A0A7T7XRC9_9SPIR</name>
<feature type="transmembrane region" description="Helical" evidence="7">
    <location>
        <begin position="84"/>
        <end position="108"/>
    </location>
</feature>
<evidence type="ECO:0000259" key="8">
    <source>
        <dbReference type="PROSITE" id="PS50928"/>
    </source>
</evidence>
<dbReference type="GO" id="GO:0055085">
    <property type="term" value="P:transmembrane transport"/>
    <property type="evidence" value="ECO:0007669"/>
    <property type="project" value="InterPro"/>
</dbReference>
<protein>
    <submittedName>
        <fullName evidence="9">Carbohydrate ABC transporter permease</fullName>
    </submittedName>
</protein>
<evidence type="ECO:0000256" key="6">
    <source>
        <dbReference type="ARBA" id="ARBA00023136"/>
    </source>
</evidence>
<keyword evidence="2 7" id="KW-0813">Transport</keyword>
<dbReference type="CDD" id="cd06261">
    <property type="entry name" value="TM_PBP2"/>
    <property type="match status" value="1"/>
</dbReference>
<dbReference type="RefSeq" id="WP_215628341.1">
    <property type="nucleotide sequence ID" value="NZ_CP067089.2"/>
</dbReference>
<keyword evidence="5 7" id="KW-1133">Transmembrane helix</keyword>
<evidence type="ECO:0000313" key="9">
    <source>
        <dbReference type="EMBL" id="QQO11032.1"/>
    </source>
</evidence>
<dbReference type="GO" id="GO:0005886">
    <property type="term" value="C:plasma membrane"/>
    <property type="evidence" value="ECO:0007669"/>
    <property type="project" value="UniProtKB-SubCell"/>
</dbReference>
<dbReference type="SUPFAM" id="SSF161098">
    <property type="entry name" value="MetI-like"/>
    <property type="match status" value="1"/>
</dbReference>